<dbReference type="GO" id="GO:0003682">
    <property type="term" value="F:chromatin binding"/>
    <property type="evidence" value="ECO:0007669"/>
    <property type="project" value="TreeGrafter"/>
</dbReference>
<dbReference type="GO" id="GO:0000122">
    <property type="term" value="P:negative regulation of transcription by RNA polymerase II"/>
    <property type="evidence" value="ECO:0007669"/>
    <property type="project" value="TreeGrafter"/>
</dbReference>
<name>A0A8X7NXY4_BRACI</name>
<dbReference type="PANTHER" id="PTHR15111">
    <property type="entry name" value="RNA POLYMERASE II SUBUNIT 5-MEDIATING PROTEIN NNX3"/>
    <property type="match status" value="1"/>
</dbReference>
<gene>
    <name evidence="1" type="ORF">Bca52824_097035</name>
</gene>
<dbReference type="GO" id="GO:0003714">
    <property type="term" value="F:transcription corepressor activity"/>
    <property type="evidence" value="ECO:0007669"/>
    <property type="project" value="TreeGrafter"/>
</dbReference>
<dbReference type="PANTHER" id="PTHR15111:SF0">
    <property type="entry name" value="UNCONVENTIONAL PREFOLDIN RPB5 INTERACTOR 1"/>
    <property type="match status" value="1"/>
</dbReference>
<evidence type="ECO:0000313" key="2">
    <source>
        <dbReference type="Proteomes" id="UP000886595"/>
    </source>
</evidence>
<sequence>MEPPQTKGTVTPLASLFSEQEARKAASYVEERIREKREEMNRLQGFVDENDNLISLVKKLPRSSITTSWRVFQSFIF</sequence>
<comment type="caution">
    <text evidence="1">The sequence shown here is derived from an EMBL/GenBank/DDBJ whole genome shotgun (WGS) entry which is preliminary data.</text>
</comment>
<keyword evidence="2" id="KW-1185">Reference proteome</keyword>
<reference evidence="1 2" key="1">
    <citation type="submission" date="2020-02" db="EMBL/GenBank/DDBJ databases">
        <authorList>
            <person name="Ma Q."/>
            <person name="Huang Y."/>
            <person name="Song X."/>
            <person name="Pei D."/>
        </authorList>
    </citation>
    <scope>NUCLEOTIDE SEQUENCE [LARGE SCALE GENOMIC DNA]</scope>
    <source>
        <strain evidence="1">Sxm20200214</strain>
        <tissue evidence="1">Leaf</tissue>
    </source>
</reference>
<accession>A0A8X7NXY4</accession>
<proteinExistence type="predicted"/>
<dbReference type="InterPro" id="IPR052255">
    <property type="entry name" value="RNA_pol_II_subunit5-mediator"/>
</dbReference>
<dbReference type="OrthoDB" id="21413at2759"/>
<organism evidence="1 2">
    <name type="scientific">Brassica carinata</name>
    <name type="common">Ethiopian mustard</name>
    <name type="synonym">Abyssinian cabbage</name>
    <dbReference type="NCBI Taxonomy" id="52824"/>
    <lineage>
        <taxon>Eukaryota</taxon>
        <taxon>Viridiplantae</taxon>
        <taxon>Streptophyta</taxon>
        <taxon>Embryophyta</taxon>
        <taxon>Tracheophyta</taxon>
        <taxon>Spermatophyta</taxon>
        <taxon>Magnoliopsida</taxon>
        <taxon>eudicotyledons</taxon>
        <taxon>Gunneridae</taxon>
        <taxon>Pentapetalae</taxon>
        <taxon>rosids</taxon>
        <taxon>malvids</taxon>
        <taxon>Brassicales</taxon>
        <taxon>Brassicaceae</taxon>
        <taxon>Brassiceae</taxon>
        <taxon>Brassica</taxon>
    </lineage>
</organism>
<protein>
    <submittedName>
        <fullName evidence="1">Uncharacterized protein</fullName>
    </submittedName>
</protein>
<evidence type="ECO:0000313" key="1">
    <source>
        <dbReference type="EMBL" id="KAG2240860.1"/>
    </source>
</evidence>
<dbReference type="EMBL" id="JAAMPC010001404">
    <property type="protein sequence ID" value="KAG2240860.1"/>
    <property type="molecule type" value="Genomic_DNA"/>
</dbReference>
<dbReference type="Proteomes" id="UP000886595">
    <property type="component" value="Unassembled WGS sequence"/>
</dbReference>
<dbReference type="AlphaFoldDB" id="A0A8X7NXY4"/>
<dbReference type="GO" id="GO:0019212">
    <property type="term" value="F:phosphatase inhibitor activity"/>
    <property type="evidence" value="ECO:0007669"/>
    <property type="project" value="TreeGrafter"/>
</dbReference>